<proteinExistence type="predicted"/>
<gene>
    <name evidence="2" type="ORF">ACFPRH_34135</name>
</gene>
<feature type="region of interest" description="Disordered" evidence="1">
    <location>
        <begin position="44"/>
        <end position="64"/>
    </location>
</feature>
<protein>
    <recommendedName>
        <fullName evidence="4">Secreted protein</fullName>
    </recommendedName>
</protein>
<organism evidence="2 3">
    <name type="scientific">Streptomyces amakusaensis</name>
    <dbReference type="NCBI Taxonomy" id="67271"/>
    <lineage>
        <taxon>Bacteria</taxon>
        <taxon>Bacillati</taxon>
        <taxon>Actinomycetota</taxon>
        <taxon>Actinomycetes</taxon>
        <taxon>Kitasatosporales</taxon>
        <taxon>Streptomycetaceae</taxon>
        <taxon>Streptomyces</taxon>
    </lineage>
</organism>
<comment type="caution">
    <text evidence="2">The sequence shown here is derived from an EMBL/GenBank/DDBJ whole genome shotgun (WGS) entry which is preliminary data.</text>
</comment>
<evidence type="ECO:0000313" key="2">
    <source>
        <dbReference type="EMBL" id="MFC5156767.1"/>
    </source>
</evidence>
<accession>A0ABW0AVZ5</accession>
<reference evidence="3" key="1">
    <citation type="journal article" date="2019" name="Int. J. Syst. Evol. Microbiol.">
        <title>The Global Catalogue of Microorganisms (GCM) 10K type strain sequencing project: providing services to taxonomists for standard genome sequencing and annotation.</title>
        <authorList>
            <consortium name="The Broad Institute Genomics Platform"/>
            <consortium name="The Broad Institute Genome Sequencing Center for Infectious Disease"/>
            <person name="Wu L."/>
            <person name="Ma J."/>
        </authorList>
    </citation>
    <scope>NUCLEOTIDE SEQUENCE [LARGE SCALE GENOMIC DNA]</scope>
    <source>
        <strain evidence="3">PCU 266</strain>
    </source>
</reference>
<evidence type="ECO:0000256" key="1">
    <source>
        <dbReference type="SAM" id="MobiDB-lite"/>
    </source>
</evidence>
<sequence>MGIGMLVAGTAAPLAVYIGVDEYQERADRRAVESAARAVVQERVSYAERAREGRKAAAGGRGPSSAETRLFAVDVDFFADDFARIDFSQETDFAREGRAAENSEEIPPTVSSHSFSFRKVDGEWLLSRDHGPDEFA</sequence>
<feature type="compositionally biased region" description="Basic and acidic residues" evidence="1">
    <location>
        <begin position="45"/>
        <end position="55"/>
    </location>
</feature>
<dbReference type="EMBL" id="JBHSKP010000041">
    <property type="protein sequence ID" value="MFC5156767.1"/>
    <property type="molecule type" value="Genomic_DNA"/>
</dbReference>
<keyword evidence="3" id="KW-1185">Reference proteome</keyword>
<evidence type="ECO:0000313" key="3">
    <source>
        <dbReference type="Proteomes" id="UP001596160"/>
    </source>
</evidence>
<name>A0ABW0AVZ5_9ACTN</name>
<evidence type="ECO:0008006" key="4">
    <source>
        <dbReference type="Google" id="ProtNLM"/>
    </source>
</evidence>
<dbReference type="RefSeq" id="WP_344486173.1">
    <property type="nucleotide sequence ID" value="NZ_BAAASB010000034.1"/>
</dbReference>
<dbReference type="Proteomes" id="UP001596160">
    <property type="component" value="Unassembled WGS sequence"/>
</dbReference>